<feature type="non-terminal residue" evidence="9">
    <location>
        <position position="143"/>
    </location>
</feature>
<dbReference type="GO" id="GO:0004664">
    <property type="term" value="F:prephenate dehydratase activity"/>
    <property type="evidence" value="ECO:0007669"/>
    <property type="project" value="UniProtKB-EC"/>
</dbReference>
<name>A0A371IYZ8_9FIRM</name>
<dbReference type="CDD" id="cd13631">
    <property type="entry name" value="PBP2_Ct-PDT_like"/>
    <property type="match status" value="1"/>
</dbReference>
<dbReference type="GO" id="GO:0005737">
    <property type="term" value="C:cytoplasm"/>
    <property type="evidence" value="ECO:0007669"/>
    <property type="project" value="TreeGrafter"/>
</dbReference>
<sequence>MGSNNQYLKVGYQGDIGSFSEEAMYEYFTRIKENKKYNNFEDLFIALNENEIEYAVLPIENSSTGSIRQVYDLLNQYDFYIVGEECIKIEQHLIGIKGACIDEIKEIYSHPQGFEQSSQFLKKYNEIRLIPYLNTAISAKYIS</sequence>
<accession>A0A371IYZ8</accession>
<evidence type="ECO:0000256" key="3">
    <source>
        <dbReference type="ARBA" id="ARBA00022605"/>
    </source>
</evidence>
<dbReference type="EMBL" id="NOJY02000052">
    <property type="protein sequence ID" value="RDY25699.1"/>
    <property type="molecule type" value="Genomic_DNA"/>
</dbReference>
<feature type="domain" description="Prephenate dehydratase" evidence="8">
    <location>
        <begin position="9"/>
        <end position="143"/>
    </location>
</feature>
<gene>
    <name evidence="9" type="ORF">CHL78_016800</name>
</gene>
<evidence type="ECO:0000256" key="5">
    <source>
        <dbReference type="ARBA" id="ARBA00023222"/>
    </source>
</evidence>
<dbReference type="EC" id="4.2.1.51" evidence="2"/>
<dbReference type="GO" id="GO:0009094">
    <property type="term" value="P:L-phenylalanine biosynthetic process"/>
    <property type="evidence" value="ECO:0007669"/>
    <property type="project" value="UniProtKB-UniPathway"/>
</dbReference>
<evidence type="ECO:0000256" key="4">
    <source>
        <dbReference type="ARBA" id="ARBA00023141"/>
    </source>
</evidence>
<evidence type="ECO:0000313" key="9">
    <source>
        <dbReference type="EMBL" id="RDY25699.1"/>
    </source>
</evidence>
<dbReference type="InterPro" id="IPR001086">
    <property type="entry name" value="Preph_deHydtase"/>
</dbReference>
<dbReference type="AlphaFoldDB" id="A0A371IYZ8"/>
<dbReference type="RefSeq" id="WP_274541864.1">
    <property type="nucleotide sequence ID" value="NZ_NOJY02000052.1"/>
</dbReference>
<comment type="catalytic activity">
    <reaction evidence="7">
        <text>prephenate + H(+) = 3-phenylpyruvate + CO2 + H2O</text>
        <dbReference type="Rhea" id="RHEA:21648"/>
        <dbReference type="ChEBI" id="CHEBI:15377"/>
        <dbReference type="ChEBI" id="CHEBI:15378"/>
        <dbReference type="ChEBI" id="CHEBI:16526"/>
        <dbReference type="ChEBI" id="CHEBI:18005"/>
        <dbReference type="ChEBI" id="CHEBI:29934"/>
        <dbReference type="EC" id="4.2.1.51"/>
    </reaction>
</comment>
<comment type="pathway">
    <text evidence="1">Amino-acid biosynthesis; L-phenylalanine biosynthesis; phenylpyruvate from prephenate: step 1/1.</text>
</comment>
<keyword evidence="4" id="KW-0057">Aromatic amino acid biosynthesis</keyword>
<dbReference type="PANTHER" id="PTHR21022:SF19">
    <property type="entry name" value="PREPHENATE DEHYDRATASE-RELATED"/>
    <property type="match status" value="1"/>
</dbReference>
<evidence type="ECO:0000313" key="10">
    <source>
        <dbReference type="Proteomes" id="UP000215694"/>
    </source>
</evidence>
<dbReference type="SUPFAM" id="SSF53850">
    <property type="entry name" value="Periplasmic binding protein-like II"/>
    <property type="match status" value="1"/>
</dbReference>
<evidence type="ECO:0000256" key="6">
    <source>
        <dbReference type="ARBA" id="ARBA00023239"/>
    </source>
</evidence>
<protein>
    <recommendedName>
        <fullName evidence="2">prephenate dehydratase</fullName>
        <ecNumber evidence="2">4.2.1.51</ecNumber>
    </recommendedName>
</protein>
<evidence type="ECO:0000256" key="1">
    <source>
        <dbReference type="ARBA" id="ARBA00004741"/>
    </source>
</evidence>
<keyword evidence="10" id="KW-1185">Reference proteome</keyword>
<dbReference type="Proteomes" id="UP000215694">
    <property type="component" value="Unassembled WGS sequence"/>
</dbReference>
<keyword evidence="3" id="KW-0028">Amino-acid biosynthesis</keyword>
<reference evidence="9 10" key="1">
    <citation type="journal article" date="2017" name="Genome Announc.">
        <title>Draft Genome Sequence of Romboutsia weinsteinii sp. nov. Strain CCRI-19649(T) Isolated from Surface Water.</title>
        <authorList>
            <person name="Maheux A.F."/>
            <person name="Boudreau D.K."/>
            <person name="Berube E."/>
            <person name="Boissinot M."/>
            <person name="Cantin P."/>
            <person name="Raymond F."/>
            <person name="Corbeil J."/>
            <person name="Omar R.F."/>
            <person name="Bergeron M.G."/>
        </authorList>
    </citation>
    <scope>NUCLEOTIDE SEQUENCE [LARGE SCALE GENOMIC DNA]</scope>
    <source>
        <strain evidence="9 10">CCRI-19649</strain>
    </source>
</reference>
<dbReference type="Pfam" id="PF00800">
    <property type="entry name" value="PDT"/>
    <property type="match status" value="1"/>
</dbReference>
<dbReference type="PANTHER" id="PTHR21022">
    <property type="entry name" value="PREPHENATE DEHYDRATASE P PROTEIN"/>
    <property type="match status" value="1"/>
</dbReference>
<dbReference type="UniPathway" id="UPA00121">
    <property type="reaction ID" value="UER00345"/>
</dbReference>
<evidence type="ECO:0000259" key="8">
    <source>
        <dbReference type="PROSITE" id="PS51171"/>
    </source>
</evidence>
<dbReference type="PROSITE" id="PS51171">
    <property type="entry name" value="PREPHENATE_DEHYDR_3"/>
    <property type="match status" value="1"/>
</dbReference>
<keyword evidence="5" id="KW-0584">Phenylalanine biosynthesis</keyword>
<organism evidence="9 10">
    <name type="scientific">Romboutsia weinsteinii</name>
    <dbReference type="NCBI Taxonomy" id="2020949"/>
    <lineage>
        <taxon>Bacteria</taxon>
        <taxon>Bacillati</taxon>
        <taxon>Bacillota</taxon>
        <taxon>Clostridia</taxon>
        <taxon>Peptostreptococcales</taxon>
        <taxon>Peptostreptococcaceae</taxon>
        <taxon>Romboutsia</taxon>
    </lineage>
</organism>
<evidence type="ECO:0000256" key="2">
    <source>
        <dbReference type="ARBA" id="ARBA00013147"/>
    </source>
</evidence>
<dbReference type="Gene3D" id="3.40.190.10">
    <property type="entry name" value="Periplasmic binding protein-like II"/>
    <property type="match status" value="2"/>
</dbReference>
<evidence type="ECO:0000256" key="7">
    <source>
        <dbReference type="ARBA" id="ARBA00047848"/>
    </source>
</evidence>
<proteinExistence type="predicted"/>
<comment type="caution">
    <text evidence="9">The sequence shown here is derived from an EMBL/GenBank/DDBJ whole genome shotgun (WGS) entry which is preliminary data.</text>
</comment>
<keyword evidence="6" id="KW-0456">Lyase</keyword>